<reference evidence="1" key="1">
    <citation type="submission" date="2018-10" db="EMBL/GenBank/DDBJ databases">
        <title>Hidden diversity of soil giant viruses.</title>
        <authorList>
            <person name="Schulz F."/>
            <person name="Alteio L."/>
            <person name="Goudeau D."/>
            <person name="Ryan E.M."/>
            <person name="Malmstrom R.R."/>
            <person name="Blanchard J."/>
            <person name="Woyke T."/>
        </authorList>
    </citation>
    <scope>NUCLEOTIDE SEQUENCE</scope>
    <source>
        <strain evidence="1">GAV1</strain>
    </source>
</reference>
<dbReference type="EMBL" id="MK072202">
    <property type="protein sequence ID" value="AYV79985.1"/>
    <property type="molecule type" value="Genomic_DNA"/>
</dbReference>
<proteinExistence type="predicted"/>
<sequence length="135" mass="15442">MSEFNKESVEVLCDHIITALQVCLQNKETWKTDKYAMLKLLSDACPYFYETYPRVCRTLILNDDNEGGEAGDITPLLAMIQLFGRVQAGEISFSTANNSFSKAMNSRYVDDVLNSDKLKTEREQKMRDEKIKVVD</sequence>
<gene>
    <name evidence="1" type="ORF">Gaeavirus4_8</name>
</gene>
<name>A0A3G4ZYJ0_9VIRU</name>
<protein>
    <submittedName>
        <fullName evidence="1">Uncharacterized protein</fullName>
    </submittedName>
</protein>
<evidence type="ECO:0000313" key="1">
    <source>
        <dbReference type="EMBL" id="AYV79985.1"/>
    </source>
</evidence>
<accession>A0A3G4ZYJ0</accession>
<organism evidence="1">
    <name type="scientific">Gaeavirus sp</name>
    <dbReference type="NCBI Taxonomy" id="2487767"/>
    <lineage>
        <taxon>Viruses</taxon>
        <taxon>Varidnaviria</taxon>
        <taxon>Bamfordvirae</taxon>
        <taxon>Nucleocytoviricota</taxon>
        <taxon>Megaviricetes</taxon>
        <taxon>Imitervirales</taxon>
        <taxon>Mimiviridae</taxon>
        <taxon>Klosneuvirinae</taxon>
    </lineage>
</organism>